<organism evidence="2 3">
    <name type="scientific">Rhizobium subbaraonis</name>
    <dbReference type="NCBI Taxonomy" id="908946"/>
    <lineage>
        <taxon>Bacteria</taxon>
        <taxon>Pseudomonadati</taxon>
        <taxon>Pseudomonadota</taxon>
        <taxon>Alphaproteobacteria</taxon>
        <taxon>Hyphomicrobiales</taxon>
        <taxon>Rhizobiaceae</taxon>
        <taxon>Rhizobium/Agrobacterium group</taxon>
        <taxon>Rhizobium</taxon>
    </lineage>
</organism>
<dbReference type="Gene3D" id="1.10.260.40">
    <property type="entry name" value="lambda repressor-like DNA-binding domains"/>
    <property type="match status" value="1"/>
</dbReference>
<keyword evidence="3" id="KW-1185">Reference proteome</keyword>
<dbReference type="SMART" id="SM00530">
    <property type="entry name" value="HTH_XRE"/>
    <property type="match status" value="1"/>
</dbReference>
<dbReference type="OrthoDB" id="8451582at2"/>
<dbReference type="EMBL" id="OBQD01000021">
    <property type="protein sequence ID" value="SOC46242.1"/>
    <property type="molecule type" value="Genomic_DNA"/>
</dbReference>
<dbReference type="InterPro" id="IPR010982">
    <property type="entry name" value="Lambda_DNA-bd_dom_sf"/>
</dbReference>
<name>A0A285UWL7_9HYPH</name>
<proteinExistence type="predicted"/>
<evidence type="ECO:0000313" key="2">
    <source>
        <dbReference type="EMBL" id="SOC46242.1"/>
    </source>
</evidence>
<reference evidence="2 3" key="1">
    <citation type="submission" date="2017-08" db="EMBL/GenBank/DDBJ databases">
        <authorList>
            <person name="de Groot N.N."/>
        </authorList>
    </citation>
    <scope>NUCLEOTIDE SEQUENCE [LARGE SCALE GENOMIC DNA]</scope>
    <source>
        <strain evidence="2 3">JC85</strain>
    </source>
</reference>
<dbReference type="RefSeq" id="WP_097142575.1">
    <property type="nucleotide sequence ID" value="NZ_OBQD01000021.1"/>
</dbReference>
<dbReference type="SUPFAM" id="SSF47413">
    <property type="entry name" value="lambda repressor-like DNA-binding domains"/>
    <property type="match status" value="1"/>
</dbReference>
<dbReference type="InterPro" id="IPR001387">
    <property type="entry name" value="Cro/C1-type_HTH"/>
</dbReference>
<accession>A0A285UWL7</accession>
<gene>
    <name evidence="2" type="ORF">SAMN05892877_12169</name>
</gene>
<dbReference type="GO" id="GO:0003677">
    <property type="term" value="F:DNA binding"/>
    <property type="evidence" value="ECO:0007669"/>
    <property type="project" value="InterPro"/>
</dbReference>
<dbReference type="Proteomes" id="UP000219167">
    <property type="component" value="Unassembled WGS sequence"/>
</dbReference>
<dbReference type="AlphaFoldDB" id="A0A285UWL7"/>
<protein>
    <submittedName>
        <fullName evidence="2">Helix-turn-helix protein</fullName>
    </submittedName>
</protein>
<evidence type="ECO:0000259" key="1">
    <source>
        <dbReference type="PROSITE" id="PS50943"/>
    </source>
</evidence>
<sequence length="160" mass="17699">MNFGPMNHEEAVIFATEELRANIQYDILRSMKAQGLSQAKLAAKMNVSAAWVSQMLSDDANLTVESIAKVYYALGKTCSFGSAVEIDAVGLVEHRHVTVSSQWTIERYEASGKAEFTERRESHTTELLMKVIASRPRATSTIATCNDNGFRRPNKIAEVA</sequence>
<feature type="domain" description="HTH cro/C1-type" evidence="1">
    <location>
        <begin position="27"/>
        <end position="80"/>
    </location>
</feature>
<dbReference type="PROSITE" id="PS50943">
    <property type="entry name" value="HTH_CROC1"/>
    <property type="match status" value="1"/>
</dbReference>
<evidence type="ECO:0000313" key="3">
    <source>
        <dbReference type="Proteomes" id="UP000219167"/>
    </source>
</evidence>
<dbReference type="CDD" id="cd00093">
    <property type="entry name" value="HTH_XRE"/>
    <property type="match status" value="1"/>
</dbReference>